<dbReference type="Gene3D" id="3.40.1520.20">
    <property type="match status" value="1"/>
</dbReference>
<reference evidence="4 5" key="1">
    <citation type="submission" date="2019-08" db="EMBL/GenBank/DDBJ databases">
        <title>Deep-cultivation of Planctomycetes and their phenomic and genomic characterization uncovers novel biology.</title>
        <authorList>
            <person name="Wiegand S."/>
            <person name="Jogler M."/>
            <person name="Boedeker C."/>
            <person name="Pinto D."/>
            <person name="Vollmers J."/>
            <person name="Rivas-Marin E."/>
            <person name="Kohn T."/>
            <person name="Peeters S.H."/>
            <person name="Heuer A."/>
            <person name="Rast P."/>
            <person name="Oberbeckmann S."/>
            <person name="Bunk B."/>
            <person name="Jeske O."/>
            <person name="Meyerdierks A."/>
            <person name="Storesund J.E."/>
            <person name="Kallscheuer N."/>
            <person name="Luecker S."/>
            <person name="Lage O.M."/>
            <person name="Pohl T."/>
            <person name="Merkel B.J."/>
            <person name="Hornburger P."/>
            <person name="Mueller R.-W."/>
            <person name="Bruemmer F."/>
            <person name="Labrenz M."/>
            <person name="Spormann A.M."/>
            <person name="Op den Camp H."/>
            <person name="Overmann J."/>
            <person name="Amann R."/>
            <person name="Jetten M.S.M."/>
            <person name="Mascher T."/>
            <person name="Medema M.H."/>
            <person name="Devos D.P."/>
            <person name="Kaster A.-K."/>
            <person name="Ovreas L."/>
            <person name="Rohde M."/>
            <person name="Galperin M.Y."/>
            <person name="Jogler C."/>
        </authorList>
    </citation>
    <scope>NUCLEOTIDE SEQUENCE [LARGE SCALE GENOMIC DNA]</scope>
    <source>
        <strain evidence="4 5">OJF2</strain>
    </source>
</reference>
<dbReference type="Pfam" id="PF04972">
    <property type="entry name" value="BON"/>
    <property type="match status" value="3"/>
</dbReference>
<dbReference type="InterPro" id="IPR051686">
    <property type="entry name" value="Lipoprotein_DolP"/>
</dbReference>
<dbReference type="AlphaFoldDB" id="A0A5B9W7F1"/>
<feature type="compositionally biased region" description="Pro residues" evidence="1">
    <location>
        <begin position="282"/>
        <end position="291"/>
    </location>
</feature>
<accession>A0A5B9W7F1</accession>
<dbReference type="RefSeq" id="WP_148595983.1">
    <property type="nucleotide sequence ID" value="NZ_CP042997.1"/>
</dbReference>
<feature type="signal peptide" evidence="2">
    <location>
        <begin position="1"/>
        <end position="26"/>
    </location>
</feature>
<evidence type="ECO:0000313" key="4">
    <source>
        <dbReference type="EMBL" id="QEH36277.1"/>
    </source>
</evidence>
<dbReference type="SMART" id="SM00749">
    <property type="entry name" value="BON"/>
    <property type="match status" value="2"/>
</dbReference>
<evidence type="ECO:0000256" key="1">
    <source>
        <dbReference type="SAM" id="MobiDB-lite"/>
    </source>
</evidence>
<dbReference type="InterPro" id="IPR014004">
    <property type="entry name" value="Transpt-assoc_nodulatn_dom_bac"/>
</dbReference>
<evidence type="ECO:0000256" key="2">
    <source>
        <dbReference type="SAM" id="SignalP"/>
    </source>
</evidence>
<dbReference type="Proteomes" id="UP000324233">
    <property type="component" value="Chromosome"/>
</dbReference>
<feature type="domain" description="BON" evidence="3">
    <location>
        <begin position="169"/>
        <end position="241"/>
    </location>
</feature>
<dbReference type="PANTHER" id="PTHR34606">
    <property type="entry name" value="BON DOMAIN-CONTAINING PROTEIN"/>
    <property type="match status" value="1"/>
</dbReference>
<keyword evidence="2" id="KW-0732">Signal</keyword>
<feature type="compositionally biased region" description="Low complexity" evidence="1">
    <location>
        <begin position="167"/>
        <end position="187"/>
    </location>
</feature>
<dbReference type="InterPro" id="IPR007055">
    <property type="entry name" value="BON_dom"/>
</dbReference>
<name>A0A5B9W7F1_9BACT</name>
<feature type="region of interest" description="Disordered" evidence="1">
    <location>
        <begin position="239"/>
        <end position="296"/>
    </location>
</feature>
<dbReference type="EMBL" id="CP042997">
    <property type="protein sequence ID" value="QEH36277.1"/>
    <property type="molecule type" value="Genomic_DNA"/>
</dbReference>
<dbReference type="PROSITE" id="PS50914">
    <property type="entry name" value="BON"/>
    <property type="match status" value="2"/>
</dbReference>
<gene>
    <name evidence="4" type="ORF">OJF2_48370</name>
</gene>
<evidence type="ECO:0000313" key="5">
    <source>
        <dbReference type="Proteomes" id="UP000324233"/>
    </source>
</evidence>
<feature type="domain" description="BON" evidence="3">
    <location>
        <begin position="302"/>
        <end position="370"/>
    </location>
</feature>
<dbReference type="KEGG" id="agv:OJF2_48370"/>
<feature type="chain" id="PRO_5023059002" evidence="2">
    <location>
        <begin position="27"/>
        <end position="453"/>
    </location>
</feature>
<dbReference type="OrthoDB" id="870892at2"/>
<sequence length="453" mass="48418" precursor="true">MSRHFSRGFMWLAGLSIGTTAAIAGADESRPNRPDAIVAAALRSNPVTAPYEIRVGMERGRVVLSGRVGTNVIHDVAVRTVLDLGYPLRDDLVIDTGEVHRVAMEQAIRAGTLPAPGQPVAATSSPYFVYPEPLFGRVDDPFFGMEPPLLSLPPRPSAAPGLDPRVAPAGSRMPAPGRAAAGAPVQRPGPVNGQLRLTVDAAGQVFLSGVVASEEDRRIIEAEARNTPGVSRVFSELRVASRSSDTPPPPPTPYAGPDDAAQGAKIVPAPPDPAPAGQQQPPAAPRPPAPDPSKAGLAMARDTQALSRLVAEALSRRPALAPLPIGVSSRGDVVTISGKVPTAYEAMLTYRAVEQTPGVREVVDQLQFQVPDEDHPNPLRQKARPDDLEPYLTSQVRRHLGDIAHVDRIRIRGDRVELRGTLLRADDRKRAEATIRSMPLLRDFQVDAVFDVQ</sequence>
<organism evidence="4 5">
    <name type="scientific">Aquisphaera giovannonii</name>
    <dbReference type="NCBI Taxonomy" id="406548"/>
    <lineage>
        <taxon>Bacteria</taxon>
        <taxon>Pseudomonadati</taxon>
        <taxon>Planctomycetota</taxon>
        <taxon>Planctomycetia</taxon>
        <taxon>Isosphaerales</taxon>
        <taxon>Isosphaeraceae</taxon>
        <taxon>Aquisphaera</taxon>
    </lineage>
</organism>
<dbReference type="PANTHER" id="PTHR34606:SF15">
    <property type="entry name" value="BON DOMAIN-CONTAINING PROTEIN"/>
    <property type="match status" value="1"/>
</dbReference>
<evidence type="ECO:0000259" key="3">
    <source>
        <dbReference type="PROSITE" id="PS50914"/>
    </source>
</evidence>
<proteinExistence type="predicted"/>
<keyword evidence="5" id="KW-1185">Reference proteome</keyword>
<protein>
    <submittedName>
        <fullName evidence="4">BON domain protein</fullName>
    </submittedName>
</protein>
<feature type="region of interest" description="Disordered" evidence="1">
    <location>
        <begin position="154"/>
        <end position="187"/>
    </location>
</feature>